<feature type="region of interest" description="Disordered" evidence="3">
    <location>
        <begin position="702"/>
        <end position="732"/>
    </location>
</feature>
<gene>
    <name evidence="6" type="ORF">INT43_005214</name>
</gene>
<dbReference type="Pfam" id="PF00788">
    <property type="entry name" value="RA"/>
    <property type="match status" value="1"/>
</dbReference>
<feature type="domain" description="Ras-associating" evidence="5">
    <location>
        <begin position="363"/>
        <end position="461"/>
    </location>
</feature>
<dbReference type="GO" id="GO:0007165">
    <property type="term" value="P:signal transduction"/>
    <property type="evidence" value="ECO:0007669"/>
    <property type="project" value="InterPro"/>
</dbReference>
<feature type="region of interest" description="Disordered" evidence="3">
    <location>
        <begin position="788"/>
        <end position="807"/>
    </location>
</feature>
<feature type="region of interest" description="Disordered" evidence="3">
    <location>
        <begin position="1082"/>
        <end position="1104"/>
    </location>
</feature>
<dbReference type="SUPFAM" id="SSF54236">
    <property type="entry name" value="Ubiquitin-like"/>
    <property type="match status" value="1"/>
</dbReference>
<feature type="compositionally biased region" description="Low complexity" evidence="3">
    <location>
        <begin position="664"/>
        <end position="678"/>
    </location>
</feature>
<dbReference type="EMBL" id="JAEPQZ010000014">
    <property type="protein sequence ID" value="KAG2173794.1"/>
    <property type="molecule type" value="Genomic_DNA"/>
</dbReference>
<dbReference type="GO" id="GO:0008104">
    <property type="term" value="P:intracellular protein localization"/>
    <property type="evidence" value="ECO:0007669"/>
    <property type="project" value="TreeGrafter"/>
</dbReference>
<dbReference type="InterPro" id="IPR000159">
    <property type="entry name" value="RA_dom"/>
</dbReference>
<protein>
    <recommendedName>
        <fullName evidence="8">SH3 domain-containing protein</fullName>
    </recommendedName>
</protein>
<dbReference type="OrthoDB" id="196165at2759"/>
<sequence>MPPSLTIKTQIKDIPPWQADDDSENDDDDGIYESENIGHDDYEYDDDMMLDHASSVTSSPSIPDENIDFDSVYALHAFVATVEGQVNARKGDALLLMEDENTYWWLVEVLHTGEIGYIPAENIETPYERLARLNKHRNIDNTIPLKDGTDIFHPASAGTRRYPKNLFVEFGPSEVIEFEPETEEEMSDEQEDEYEWEDMDNDTRYYEEEYDDRYERAYNNYDDIEELQDHIEHQPEKVRNLLHERIKDRQLEEKRRNEIYQAINESHDSSALDSIESESVSSSDEDEIEMLNINERISSEDRVVMHNISKPKPPVRLVESRTSCSSLEITEVNPTSQTTTKIVKREVLPRSKSKDSIMSCHTQLTVLRVFAGNIKQGTGFKTVMVNANTTAQELVKQAMVKFHIEDLDGETAHSEYYATVKGIDGHESTLDPEDKPLSIFQTLTNHLTTPMPSLEHIKRLSNTQQAYVMRLGVMEKDKSYQPIASHFGEDSVIRFYLHKRMKRASDRIEQVYIKISLFLDSPVPNLGSVGKTSGFLSSRKKKYTATMAEDANRVDKIICVNMKDLVSEVIYIALDKFHITNGVPDGPKDSGYIPEDLVRYRLLVQNSGSEIELNYRETMRTVMECYRMSNEQDGHLTFILRKAGVPVKSPAEPKKYASLRIKTPGRSGSESSTSLSPALEIHRRPSILDILMETPKSIDSPHTSYYDILHDSPHPSEKNPSSDGQRNDRMFSNSSHLLSDMSESRKSSFTSFTSNDNHYKTVRSVSTTPTSPLELPNDRSRQLSLTSFASSSSMNSDEAQKNSSTSTVNYTAEQYVVEKREKGFGLSFRKMVPWSNKTKRVEPSQEDYDNRQYNGTAKQMRSTMTVEPINSRTIYGNTYRETNPALDALLVRPTVNIESASIDSITPFAASNSNTSDISPATNFSKPSDEDGTNYASYAKWLNSLPPPDVTDTFIHENSMNKARKSSKDGVDPSLEEPYVATGLNITEQIDKQPSKSVKGVGCPDKNNSRKEKPSILEPVHNPELGELSYLITNGIGFLETKESSKWEDDGGYEFHPWNKSKATTAQTTKVNAEEVEELSIGENSNIQSDSTNPVDKTNKRKGPMFTQKAPIIEAKTTEQELARIVAAHIVF</sequence>
<feature type="compositionally biased region" description="Polar residues" evidence="3">
    <location>
        <begin position="1082"/>
        <end position="1096"/>
    </location>
</feature>
<evidence type="ECO:0000313" key="6">
    <source>
        <dbReference type="EMBL" id="KAG2173794.1"/>
    </source>
</evidence>
<keyword evidence="7" id="KW-1185">Reference proteome</keyword>
<dbReference type="Proteomes" id="UP000654370">
    <property type="component" value="Unassembled WGS sequence"/>
</dbReference>
<dbReference type="InterPro" id="IPR053039">
    <property type="entry name" value="Polarity_Bud-Selection_Reg"/>
</dbReference>
<dbReference type="SUPFAM" id="SSF50044">
    <property type="entry name" value="SH3-domain"/>
    <property type="match status" value="1"/>
</dbReference>
<feature type="compositionally biased region" description="Low complexity" evidence="3">
    <location>
        <begin position="762"/>
        <end position="772"/>
    </location>
</feature>
<feature type="region of interest" description="Disordered" evidence="3">
    <location>
        <begin position="267"/>
        <end position="286"/>
    </location>
</feature>
<dbReference type="Pfam" id="PF00018">
    <property type="entry name" value="SH3_1"/>
    <property type="match status" value="1"/>
</dbReference>
<comment type="caution">
    <text evidence="6">The sequence shown here is derived from an EMBL/GenBank/DDBJ whole genome shotgun (WGS) entry which is preliminary data.</text>
</comment>
<dbReference type="AlphaFoldDB" id="A0A8H7PHR9"/>
<feature type="region of interest" description="Disordered" evidence="3">
    <location>
        <begin position="1"/>
        <end position="40"/>
    </location>
</feature>
<feature type="region of interest" description="Disordered" evidence="3">
    <location>
        <begin position="747"/>
        <end position="781"/>
    </location>
</feature>
<feature type="region of interest" description="Disordered" evidence="3">
    <location>
        <begin position="990"/>
        <end position="1020"/>
    </location>
</feature>
<name>A0A8H7PHR9_MORIS</name>
<reference evidence="6" key="1">
    <citation type="submission" date="2020-12" db="EMBL/GenBank/DDBJ databases">
        <title>Metabolic potential, ecology and presence of endohyphal bacteria is reflected in genomic diversity of Mucoromycotina.</title>
        <authorList>
            <person name="Muszewska A."/>
            <person name="Okrasinska A."/>
            <person name="Steczkiewicz K."/>
            <person name="Drgas O."/>
            <person name="Orlowska M."/>
            <person name="Perlinska-Lenart U."/>
            <person name="Aleksandrzak-Piekarczyk T."/>
            <person name="Szatraj K."/>
            <person name="Zielenkiewicz U."/>
            <person name="Pilsyk S."/>
            <person name="Malc E."/>
            <person name="Mieczkowski P."/>
            <person name="Kruszewska J.S."/>
            <person name="Biernat P."/>
            <person name="Pawlowska J."/>
        </authorList>
    </citation>
    <scope>NUCLEOTIDE SEQUENCE</scope>
    <source>
        <strain evidence="6">WA0000067209</strain>
    </source>
</reference>
<evidence type="ECO:0000256" key="1">
    <source>
        <dbReference type="ARBA" id="ARBA00022443"/>
    </source>
</evidence>
<feature type="region of interest" description="Disordered" evidence="3">
    <location>
        <begin position="656"/>
        <end position="678"/>
    </location>
</feature>
<dbReference type="PANTHER" id="PTHR47775:SF1">
    <property type="entry name" value="BUD SITE SELECTION PROTEIN 14"/>
    <property type="match status" value="1"/>
</dbReference>
<feature type="compositionally biased region" description="Basic and acidic residues" evidence="3">
    <location>
        <begin position="708"/>
        <end position="717"/>
    </location>
</feature>
<accession>A0A8H7PHR9</accession>
<feature type="compositionally biased region" description="Polar residues" evidence="3">
    <location>
        <begin position="747"/>
        <end position="756"/>
    </location>
</feature>
<organism evidence="6 7">
    <name type="scientific">Mortierella isabellina</name>
    <name type="common">Filamentous fungus</name>
    <name type="synonym">Umbelopsis isabellina</name>
    <dbReference type="NCBI Taxonomy" id="91625"/>
    <lineage>
        <taxon>Eukaryota</taxon>
        <taxon>Fungi</taxon>
        <taxon>Fungi incertae sedis</taxon>
        <taxon>Mucoromycota</taxon>
        <taxon>Mucoromycotina</taxon>
        <taxon>Umbelopsidomycetes</taxon>
        <taxon>Umbelopsidales</taxon>
        <taxon>Umbelopsidaceae</taxon>
        <taxon>Umbelopsis</taxon>
    </lineage>
</organism>
<dbReference type="PROSITE" id="PS50002">
    <property type="entry name" value="SH3"/>
    <property type="match status" value="1"/>
</dbReference>
<feature type="compositionally biased region" description="Low complexity" evidence="3">
    <location>
        <begin position="271"/>
        <end position="282"/>
    </location>
</feature>
<dbReference type="Gene3D" id="3.10.20.90">
    <property type="entry name" value="Phosphatidylinositol 3-kinase Catalytic Subunit, Chain A, domain 1"/>
    <property type="match status" value="1"/>
</dbReference>
<evidence type="ECO:0008006" key="8">
    <source>
        <dbReference type="Google" id="ProtNLM"/>
    </source>
</evidence>
<evidence type="ECO:0000313" key="7">
    <source>
        <dbReference type="Proteomes" id="UP000654370"/>
    </source>
</evidence>
<evidence type="ECO:0000256" key="2">
    <source>
        <dbReference type="PROSITE-ProRule" id="PRU00192"/>
    </source>
</evidence>
<keyword evidence="1 2" id="KW-0728">SH3 domain</keyword>
<proteinExistence type="predicted"/>
<dbReference type="InterPro" id="IPR001452">
    <property type="entry name" value="SH3_domain"/>
</dbReference>
<dbReference type="Gene3D" id="2.30.30.40">
    <property type="entry name" value="SH3 Domains"/>
    <property type="match status" value="1"/>
</dbReference>
<dbReference type="InterPro" id="IPR029071">
    <property type="entry name" value="Ubiquitin-like_domsf"/>
</dbReference>
<evidence type="ECO:0000256" key="3">
    <source>
        <dbReference type="SAM" id="MobiDB-lite"/>
    </source>
</evidence>
<dbReference type="GO" id="GO:0030950">
    <property type="term" value="P:establishment or maintenance of actin cytoskeleton polarity"/>
    <property type="evidence" value="ECO:0007669"/>
    <property type="project" value="TreeGrafter"/>
</dbReference>
<evidence type="ECO:0000259" key="4">
    <source>
        <dbReference type="PROSITE" id="PS50002"/>
    </source>
</evidence>
<evidence type="ECO:0000259" key="5">
    <source>
        <dbReference type="PROSITE" id="PS50200"/>
    </source>
</evidence>
<dbReference type="InterPro" id="IPR036028">
    <property type="entry name" value="SH3-like_dom_sf"/>
</dbReference>
<feature type="compositionally biased region" description="Acidic residues" evidence="3">
    <location>
        <begin position="19"/>
        <end position="32"/>
    </location>
</feature>
<feature type="compositionally biased region" description="Polar residues" evidence="3">
    <location>
        <begin position="718"/>
        <end position="732"/>
    </location>
</feature>
<dbReference type="SMART" id="SM00326">
    <property type="entry name" value="SH3"/>
    <property type="match status" value="1"/>
</dbReference>
<dbReference type="PANTHER" id="PTHR47775">
    <property type="entry name" value="BUD SITE SELECTION PROTEIN 14"/>
    <property type="match status" value="1"/>
</dbReference>
<dbReference type="SMART" id="SM00314">
    <property type="entry name" value="RA"/>
    <property type="match status" value="1"/>
</dbReference>
<feature type="domain" description="SH3" evidence="4">
    <location>
        <begin position="67"/>
        <end position="128"/>
    </location>
</feature>
<dbReference type="GO" id="GO:0051286">
    <property type="term" value="C:cell tip"/>
    <property type="evidence" value="ECO:0007669"/>
    <property type="project" value="TreeGrafter"/>
</dbReference>
<dbReference type="PROSITE" id="PS50200">
    <property type="entry name" value="RA"/>
    <property type="match status" value="1"/>
</dbReference>
<dbReference type="GO" id="GO:0015630">
    <property type="term" value="C:microtubule cytoskeleton"/>
    <property type="evidence" value="ECO:0007669"/>
    <property type="project" value="TreeGrafter"/>
</dbReference>